<evidence type="ECO:0000313" key="2">
    <source>
        <dbReference type="Proteomes" id="UP000708208"/>
    </source>
</evidence>
<comment type="caution">
    <text evidence="1">The sequence shown here is derived from an EMBL/GenBank/DDBJ whole genome shotgun (WGS) entry which is preliminary data.</text>
</comment>
<protein>
    <recommendedName>
        <fullName evidence="3">Peptidase aspartic putative domain-containing protein</fullName>
    </recommendedName>
</protein>
<accession>A0A8J2KSA2</accession>
<name>A0A8J2KSA2_9HEXA</name>
<keyword evidence="2" id="KW-1185">Reference proteome</keyword>
<dbReference type="InterPro" id="IPR001969">
    <property type="entry name" value="Aspartic_peptidase_AS"/>
</dbReference>
<dbReference type="InterPro" id="IPR005312">
    <property type="entry name" value="DUF1759"/>
</dbReference>
<dbReference type="Pfam" id="PF03564">
    <property type="entry name" value="DUF1759"/>
    <property type="match status" value="1"/>
</dbReference>
<dbReference type="OrthoDB" id="5967017at2759"/>
<dbReference type="PROSITE" id="PS00141">
    <property type="entry name" value="ASP_PROTEASE"/>
    <property type="match status" value="1"/>
</dbReference>
<dbReference type="PANTHER" id="PTHR47331">
    <property type="entry name" value="PHD-TYPE DOMAIN-CONTAINING PROTEIN"/>
    <property type="match status" value="1"/>
</dbReference>
<dbReference type="GO" id="GO:0006508">
    <property type="term" value="P:proteolysis"/>
    <property type="evidence" value="ECO:0007669"/>
    <property type="project" value="InterPro"/>
</dbReference>
<gene>
    <name evidence="1" type="ORF">AFUS01_LOCUS19067</name>
</gene>
<organism evidence="1 2">
    <name type="scientific">Allacma fusca</name>
    <dbReference type="NCBI Taxonomy" id="39272"/>
    <lineage>
        <taxon>Eukaryota</taxon>
        <taxon>Metazoa</taxon>
        <taxon>Ecdysozoa</taxon>
        <taxon>Arthropoda</taxon>
        <taxon>Hexapoda</taxon>
        <taxon>Collembola</taxon>
        <taxon>Symphypleona</taxon>
        <taxon>Sminthuridae</taxon>
        <taxon>Allacma</taxon>
    </lineage>
</organism>
<dbReference type="GO" id="GO:0004190">
    <property type="term" value="F:aspartic-type endopeptidase activity"/>
    <property type="evidence" value="ECO:0007669"/>
    <property type="project" value="InterPro"/>
</dbReference>
<proteinExistence type="predicted"/>
<dbReference type="PANTHER" id="PTHR47331:SF5">
    <property type="entry name" value="RIBONUCLEASE H"/>
    <property type="match status" value="1"/>
</dbReference>
<evidence type="ECO:0000313" key="1">
    <source>
        <dbReference type="EMBL" id="CAG7730421.1"/>
    </source>
</evidence>
<dbReference type="Proteomes" id="UP000708208">
    <property type="component" value="Unassembled WGS sequence"/>
</dbReference>
<sequence>MGSKAREVVEIFPPSTENYPKVIYSLKERFGKDEILLEVYVRELLRLVLKNVVYPKDQPSILTLYDKLETQLRALETLGVTSDTFAAMLYLLVESCLPKEMLRTWERITVQYASQPGANKDRLSLLMEFLKSEVEGEDPKLSLEEKRRFVQAKRACFICLKPGHIFKKFKASNIRCQVCMKKHYVSMCPDLKPGKKEEAKELVAASSCFELLRGDGTVLSNQTCSKEVLLQTLLVRVSGKNDTQTIRALIDTGSQKSYLIYKAVDVLGLDYDCSVDICHILFGGEQTKPKKHKPFQN</sequence>
<dbReference type="AlphaFoldDB" id="A0A8J2KSA2"/>
<dbReference type="EMBL" id="CAJVCH010193971">
    <property type="protein sequence ID" value="CAG7730421.1"/>
    <property type="molecule type" value="Genomic_DNA"/>
</dbReference>
<evidence type="ECO:0008006" key="3">
    <source>
        <dbReference type="Google" id="ProtNLM"/>
    </source>
</evidence>
<reference evidence="1" key="1">
    <citation type="submission" date="2021-06" db="EMBL/GenBank/DDBJ databases">
        <authorList>
            <person name="Hodson N. C."/>
            <person name="Mongue J. A."/>
            <person name="Jaron S. K."/>
        </authorList>
    </citation>
    <scope>NUCLEOTIDE SEQUENCE</scope>
</reference>